<dbReference type="SUPFAM" id="SSF52540">
    <property type="entry name" value="P-loop containing nucleoside triphosphate hydrolases"/>
    <property type="match status" value="1"/>
</dbReference>
<dbReference type="GO" id="GO:0005524">
    <property type="term" value="F:ATP binding"/>
    <property type="evidence" value="ECO:0007669"/>
    <property type="project" value="UniProtKB-KW"/>
</dbReference>
<protein>
    <recommendedName>
        <fullName evidence="5">DNA mismatch repair proteins mutS family domain-containing protein</fullName>
    </recommendedName>
</protein>
<dbReference type="Proteomes" id="UP001055712">
    <property type="component" value="Unassembled WGS sequence"/>
</dbReference>
<feature type="compositionally biased region" description="Acidic residues" evidence="4">
    <location>
        <begin position="316"/>
        <end position="331"/>
    </location>
</feature>
<dbReference type="SUPFAM" id="SSF48334">
    <property type="entry name" value="DNA repair protein MutS, domain III"/>
    <property type="match status" value="1"/>
</dbReference>
<keyword evidence="3" id="KW-0238">DNA-binding</keyword>
<evidence type="ECO:0000256" key="1">
    <source>
        <dbReference type="ARBA" id="ARBA00022741"/>
    </source>
</evidence>
<evidence type="ECO:0000256" key="3">
    <source>
        <dbReference type="ARBA" id="ARBA00023125"/>
    </source>
</evidence>
<keyword evidence="2" id="KW-0067">ATP-binding</keyword>
<dbReference type="EMBL" id="SIDB01000013">
    <property type="protein sequence ID" value="KAI3424079.1"/>
    <property type="molecule type" value="Genomic_DNA"/>
</dbReference>
<evidence type="ECO:0000256" key="2">
    <source>
        <dbReference type="ARBA" id="ARBA00022840"/>
    </source>
</evidence>
<evidence type="ECO:0000313" key="7">
    <source>
        <dbReference type="Proteomes" id="UP001055712"/>
    </source>
</evidence>
<accession>A0A9D4TF84</accession>
<dbReference type="AlphaFoldDB" id="A0A9D4TF84"/>
<reference evidence="6" key="1">
    <citation type="journal article" date="2019" name="Plant J.">
        <title>Chlorella vulgaris genome assembly and annotation reveals the molecular basis for metabolic acclimation to high light conditions.</title>
        <authorList>
            <person name="Cecchin M."/>
            <person name="Marcolungo L."/>
            <person name="Rossato M."/>
            <person name="Girolomoni L."/>
            <person name="Cosentino E."/>
            <person name="Cuine S."/>
            <person name="Li-Beisson Y."/>
            <person name="Delledonne M."/>
            <person name="Ballottari M."/>
        </authorList>
    </citation>
    <scope>NUCLEOTIDE SEQUENCE</scope>
    <source>
        <strain evidence="6">211/11P</strain>
    </source>
</reference>
<dbReference type="OrthoDB" id="526941at2759"/>
<dbReference type="Pfam" id="PF00488">
    <property type="entry name" value="MutS_V"/>
    <property type="match status" value="1"/>
</dbReference>
<gene>
    <name evidence="6" type="ORF">D9Q98_009442</name>
</gene>
<comment type="caution">
    <text evidence="6">The sequence shown here is derived from an EMBL/GenBank/DDBJ whole genome shotgun (WGS) entry which is preliminary data.</text>
</comment>
<name>A0A9D4TF84_CHLVU</name>
<dbReference type="PANTHER" id="PTHR48466">
    <property type="entry name" value="OS10G0509000 PROTEIN-RELATED"/>
    <property type="match status" value="1"/>
</dbReference>
<feature type="domain" description="DNA mismatch repair proteins mutS family" evidence="5">
    <location>
        <begin position="418"/>
        <end position="607"/>
    </location>
</feature>
<reference evidence="6" key="2">
    <citation type="submission" date="2020-11" db="EMBL/GenBank/DDBJ databases">
        <authorList>
            <person name="Cecchin M."/>
            <person name="Marcolungo L."/>
            <person name="Rossato M."/>
            <person name="Girolomoni L."/>
            <person name="Cosentino E."/>
            <person name="Cuine S."/>
            <person name="Li-Beisson Y."/>
            <person name="Delledonne M."/>
            <person name="Ballottari M."/>
        </authorList>
    </citation>
    <scope>NUCLEOTIDE SEQUENCE</scope>
    <source>
        <strain evidence="6">211/11P</strain>
        <tissue evidence="6">Whole cell</tissue>
    </source>
</reference>
<dbReference type="InterPro" id="IPR000432">
    <property type="entry name" value="DNA_mismatch_repair_MutS_C"/>
</dbReference>
<organism evidence="6 7">
    <name type="scientific">Chlorella vulgaris</name>
    <name type="common">Green alga</name>
    <dbReference type="NCBI Taxonomy" id="3077"/>
    <lineage>
        <taxon>Eukaryota</taxon>
        <taxon>Viridiplantae</taxon>
        <taxon>Chlorophyta</taxon>
        <taxon>core chlorophytes</taxon>
        <taxon>Trebouxiophyceae</taxon>
        <taxon>Chlorellales</taxon>
        <taxon>Chlorellaceae</taxon>
        <taxon>Chlorella clade</taxon>
        <taxon>Chlorella</taxon>
    </lineage>
</organism>
<evidence type="ECO:0000256" key="4">
    <source>
        <dbReference type="SAM" id="MobiDB-lite"/>
    </source>
</evidence>
<keyword evidence="7" id="KW-1185">Reference proteome</keyword>
<feature type="compositionally biased region" description="Low complexity" evidence="4">
    <location>
        <begin position="301"/>
        <end position="315"/>
    </location>
</feature>
<dbReference type="GO" id="GO:0030983">
    <property type="term" value="F:mismatched DNA binding"/>
    <property type="evidence" value="ECO:0007669"/>
    <property type="project" value="InterPro"/>
</dbReference>
<dbReference type="InterPro" id="IPR036187">
    <property type="entry name" value="DNA_mismatch_repair_MutS_sf"/>
</dbReference>
<feature type="region of interest" description="Disordered" evidence="4">
    <location>
        <begin position="293"/>
        <end position="335"/>
    </location>
</feature>
<dbReference type="InterPro" id="IPR027417">
    <property type="entry name" value="P-loop_NTPase"/>
</dbReference>
<proteinExistence type="predicted"/>
<dbReference type="GO" id="GO:0140664">
    <property type="term" value="F:ATP-dependent DNA damage sensor activity"/>
    <property type="evidence" value="ECO:0007669"/>
    <property type="project" value="InterPro"/>
</dbReference>
<keyword evidence="1" id="KW-0547">Nucleotide-binding</keyword>
<evidence type="ECO:0000259" key="5">
    <source>
        <dbReference type="SMART" id="SM00534"/>
    </source>
</evidence>
<dbReference type="SMART" id="SM00534">
    <property type="entry name" value="MUTSac"/>
    <property type="match status" value="1"/>
</dbReference>
<dbReference type="GO" id="GO:0006298">
    <property type="term" value="P:mismatch repair"/>
    <property type="evidence" value="ECO:0007669"/>
    <property type="project" value="InterPro"/>
</dbReference>
<sequence length="1071" mass="114336">MLDWGRLCSQVATFTQTTLGQQACASLRPPPTAALSAAAIRETGAVDALEAEYAGDLDFGGIQTAQCGQALTRASRGGMLSGTALQAVASLLVGAAKLQRAVKAAAREAEGTGYEGLHPVTEAFKTIATMPELAGAIGSSIEEGGAVRESASDAVKRARTRLRTLEGRIRGILKGYNGEVTEQGGRMCVAVPSSPDGPPKGILLGSGPGGSSWYIEPPAAVQLNNDLAAARGELYGAEEAVLWVLTGRVADAHAELQASLDKVVWLDTVAAKARYGRWIGGVLPELVPFPKTGKARGGSKAAAAAAAQQAGMEGQAEGDEQEEEGDEEDVEERAAMDDAERHYVYLRRLRHPLLLGEHLLARENLERDKRRYSTTSGTARRFSNRKDTSAAAAAAQAVADAGLPPDPQPIDVTVKPQTRAVIITGPNTGGKTATLKALGLAVLAAKCGLPVPAIAPVRLPCFDAVLADIGDEQSLSASLSTFSGHLRRISALRLESSSRSLVLLDEVGTGTDPTEGSALGIALLQTLVKGGPGGACLTVSSTHHGALTSLKYEDDRFENSSVEFDEVKLAPTYRLLWGIPGRSNALNIAERLGLDAAVVAAAREKMGAAAAEVNTTIAELEALRRRSEQDEVAEEAAAKAAAVARGKARKLRRPGVFQRPRAPLVTYLPVLLIALAISGWAWWLLPRLLSSHSTNGGLRLLPVAQPRARARTLVVYVFGGSDPEYGDNLSFFINEAVKEGDGCDYIIVLQQGKELPVPDPLPALPSNARYLQHANECFDIGTVGWVLENHVPRRSVYSYFIWLNSSVRGPFLPSYLSGVLHWTEPLLSKLNDRVKLVGPTINCGRAYDLPPTVHVQSYVSATDAAGLEVLLNTGTVFKCWGHIHDTIISSEIGASTAIMAAGYSIDSLMLRYKGVNWRDPALADEACNGELNPLQPGFNDGVNVEPLEVMFIKVKAAMLAAGNWPHATTAVKYAKWARLAADEAARAAAGARSASPRWLAAIAANEWPHKSAPALLRDAERRGKDCFDHKFYIDSGYDLSFIWDQPDPPELAWQQFLQMGLHEGRPYRFSC</sequence>
<dbReference type="Gene3D" id="3.40.50.300">
    <property type="entry name" value="P-loop containing nucleotide triphosphate hydrolases"/>
    <property type="match status" value="1"/>
</dbReference>
<dbReference type="InterPro" id="IPR045076">
    <property type="entry name" value="MutS"/>
</dbReference>
<evidence type="ECO:0000313" key="6">
    <source>
        <dbReference type="EMBL" id="KAI3424079.1"/>
    </source>
</evidence>
<dbReference type="PANTHER" id="PTHR48466:SF2">
    <property type="entry name" value="OS10G0509000 PROTEIN"/>
    <property type="match status" value="1"/>
</dbReference>